<dbReference type="AlphaFoldDB" id="U9T599"/>
<sequence>MCIQCYIAKQYTRHFYSRTESLEFPTLRSILAAVHILYQFTSFASFFITVAHIDRGSPTQRVVWKAHRLLSLYLSFVPMNKCANLIVPSLETKYVTNIVFHTFASSDFVFYNKRLALFRLAQSIITDFNEQFVDS</sequence>
<dbReference type="HOGENOM" id="CLU_1886854_0_0_1"/>
<protein>
    <submittedName>
        <fullName evidence="1">Uncharacterized protein</fullName>
    </submittedName>
</protein>
<proteinExistence type="predicted"/>
<dbReference type="EMBL" id="KI295095">
    <property type="protein sequence ID" value="ESA03335.1"/>
    <property type="molecule type" value="Genomic_DNA"/>
</dbReference>
<accession>U9T599</accession>
<organism evidence="1">
    <name type="scientific">Rhizophagus irregularis (strain DAOM 181602 / DAOM 197198 / MUCL 43194)</name>
    <name type="common">Arbuscular mycorrhizal fungus</name>
    <name type="synonym">Glomus intraradices</name>
    <dbReference type="NCBI Taxonomy" id="747089"/>
    <lineage>
        <taxon>Eukaryota</taxon>
        <taxon>Fungi</taxon>
        <taxon>Fungi incertae sedis</taxon>
        <taxon>Mucoromycota</taxon>
        <taxon>Glomeromycotina</taxon>
        <taxon>Glomeromycetes</taxon>
        <taxon>Glomerales</taxon>
        <taxon>Glomeraceae</taxon>
        <taxon>Rhizophagus</taxon>
    </lineage>
</organism>
<name>U9T599_RHIID</name>
<gene>
    <name evidence="1" type="ORF">GLOINDRAFT_85901</name>
</gene>
<reference evidence="1" key="1">
    <citation type="submission" date="2013-07" db="EMBL/GenBank/DDBJ databases">
        <title>The genome of an arbuscular mycorrhizal fungus provides insights into the evolution of the oldest plant symbiosis.</title>
        <authorList>
            <consortium name="DOE Joint Genome Institute"/>
            <person name="Tisserant E."/>
            <person name="Malbreil M."/>
            <person name="Kuo A."/>
            <person name="Kohler A."/>
            <person name="Symeonidi A."/>
            <person name="Balestrini R."/>
            <person name="Charron P."/>
            <person name="Duensing N."/>
            <person name="Frei-dit-Frey N."/>
            <person name="Gianinazzi-Pearson V."/>
            <person name="Gilbert B."/>
            <person name="Handa Y."/>
            <person name="Hijri M."/>
            <person name="Kaul R."/>
            <person name="Kawaguchi M."/>
            <person name="Krajinski F."/>
            <person name="Lammers P."/>
            <person name="Lapierre D."/>
            <person name="Masclaux F.G."/>
            <person name="Murat C."/>
            <person name="Morin E."/>
            <person name="Ndikumana S."/>
            <person name="Pagni M."/>
            <person name="Petitpierre D."/>
            <person name="Requena N."/>
            <person name="Rosikiewicz P."/>
            <person name="Riley R."/>
            <person name="Saito K."/>
            <person name="San Clemente H."/>
            <person name="Shapiro H."/>
            <person name="van Tuinen D."/>
            <person name="Becard G."/>
            <person name="Bonfante P."/>
            <person name="Paszkowski U."/>
            <person name="Shachar-Hill Y."/>
            <person name="Young J.P."/>
            <person name="Sanders I.R."/>
            <person name="Henrissat B."/>
            <person name="Rensing S.A."/>
            <person name="Grigoriev I.V."/>
            <person name="Corradi N."/>
            <person name="Roux C."/>
            <person name="Martin F."/>
        </authorList>
    </citation>
    <scope>NUCLEOTIDE SEQUENCE</scope>
    <source>
        <strain evidence="1">DAOM 197198</strain>
    </source>
</reference>
<evidence type="ECO:0000313" key="1">
    <source>
        <dbReference type="EMBL" id="ESA03335.1"/>
    </source>
</evidence>